<dbReference type="OrthoDB" id="424974at2759"/>
<dbReference type="Proteomes" id="UP000053328">
    <property type="component" value="Unassembled WGS sequence"/>
</dbReference>
<dbReference type="AlphaFoldDB" id="A0A0D2BD57"/>
<keyword evidence="2" id="KW-0479">Metal-binding</keyword>
<dbReference type="PANTHER" id="PTHR47338:SF4">
    <property type="entry name" value="ZN(II)2CYS6 TRANSCRIPTION FACTOR (EUROFUNG)"/>
    <property type="match status" value="1"/>
</dbReference>
<evidence type="ECO:0000256" key="6">
    <source>
        <dbReference type="SAM" id="MobiDB-lite"/>
    </source>
</evidence>
<accession>A0A0D2BD57</accession>
<organism evidence="8 9">
    <name type="scientific">Exophiala spinifera</name>
    <dbReference type="NCBI Taxonomy" id="91928"/>
    <lineage>
        <taxon>Eukaryota</taxon>
        <taxon>Fungi</taxon>
        <taxon>Dikarya</taxon>
        <taxon>Ascomycota</taxon>
        <taxon>Pezizomycotina</taxon>
        <taxon>Eurotiomycetes</taxon>
        <taxon>Chaetothyriomycetidae</taxon>
        <taxon>Chaetothyriales</taxon>
        <taxon>Herpotrichiellaceae</taxon>
        <taxon>Exophiala</taxon>
    </lineage>
</organism>
<name>A0A0D2BD57_9EURO</name>
<evidence type="ECO:0000256" key="1">
    <source>
        <dbReference type="ARBA" id="ARBA00004123"/>
    </source>
</evidence>
<dbReference type="GO" id="GO:0008270">
    <property type="term" value="F:zinc ion binding"/>
    <property type="evidence" value="ECO:0007669"/>
    <property type="project" value="InterPro"/>
</dbReference>
<evidence type="ECO:0000256" key="5">
    <source>
        <dbReference type="ARBA" id="ARBA00023242"/>
    </source>
</evidence>
<proteinExistence type="predicted"/>
<dbReference type="HOGENOM" id="CLU_767339_0_0_1"/>
<evidence type="ECO:0000313" key="8">
    <source>
        <dbReference type="EMBL" id="KIW16515.1"/>
    </source>
</evidence>
<dbReference type="RefSeq" id="XP_016236731.1">
    <property type="nucleotide sequence ID" value="XM_016380904.1"/>
</dbReference>
<gene>
    <name evidence="8" type="ORF">PV08_06570</name>
</gene>
<dbReference type="GeneID" id="27333653"/>
<feature type="region of interest" description="Disordered" evidence="6">
    <location>
        <begin position="46"/>
        <end position="69"/>
    </location>
</feature>
<protein>
    <recommendedName>
        <fullName evidence="7">Xylanolytic transcriptional activator regulatory domain-containing protein</fullName>
    </recommendedName>
</protein>
<feature type="domain" description="Xylanolytic transcriptional activator regulatory" evidence="7">
    <location>
        <begin position="191"/>
        <end position="263"/>
    </location>
</feature>
<dbReference type="GO" id="GO:0005634">
    <property type="term" value="C:nucleus"/>
    <property type="evidence" value="ECO:0007669"/>
    <property type="project" value="UniProtKB-SubCell"/>
</dbReference>
<dbReference type="SMART" id="SM00906">
    <property type="entry name" value="Fungal_trans"/>
    <property type="match status" value="1"/>
</dbReference>
<dbReference type="PANTHER" id="PTHR47338">
    <property type="entry name" value="ZN(II)2CYS6 TRANSCRIPTION FACTOR (EUROFUNG)-RELATED"/>
    <property type="match status" value="1"/>
</dbReference>
<feature type="compositionally biased region" description="Low complexity" evidence="6">
    <location>
        <begin position="48"/>
        <end position="62"/>
    </location>
</feature>
<keyword evidence="4" id="KW-0804">Transcription</keyword>
<keyword evidence="9" id="KW-1185">Reference proteome</keyword>
<dbReference type="Pfam" id="PF04082">
    <property type="entry name" value="Fungal_trans"/>
    <property type="match status" value="1"/>
</dbReference>
<dbReference type="EMBL" id="KN847495">
    <property type="protein sequence ID" value="KIW16515.1"/>
    <property type="molecule type" value="Genomic_DNA"/>
</dbReference>
<dbReference type="GO" id="GO:0006351">
    <property type="term" value="P:DNA-templated transcription"/>
    <property type="evidence" value="ECO:0007669"/>
    <property type="project" value="InterPro"/>
</dbReference>
<evidence type="ECO:0000313" key="9">
    <source>
        <dbReference type="Proteomes" id="UP000053328"/>
    </source>
</evidence>
<keyword evidence="5" id="KW-0539">Nucleus</keyword>
<sequence length="361" mass="40912">MAQSYATMLCPELRSMPMPKEIGLATRVSLLEARFSLMNEMDHRAKSKASPGAGSAASSPGSTSQSFRYSSKYSQLPPEPVLRSLLDTFFRSCQNQPYVYFRQAVFYRRLEDKEYPDYLLLAMIALSARFSDEPFFESQQLAAVDFYGRTAWSEIFDQAFADDTQLLDIHMVQATNLLAVVDFTAGRHRLGWVKIGLAVRFAQSLQLNTEPRSDLPFEEQDERRLTFWSVYLLDRLASCGAYRPSTIADSDCSTLLPSDCPDAHQTMPGLRLLEEMHTIHETRHMDPFTYTILMASALGRVERQALQQQGSTDRYPPWDSRSDFAAIYSLLLSFEGYSRVTDASVSDAVRTHYLDLEGSID</sequence>
<evidence type="ECO:0000256" key="3">
    <source>
        <dbReference type="ARBA" id="ARBA00023015"/>
    </source>
</evidence>
<reference evidence="8 9" key="1">
    <citation type="submission" date="2015-01" db="EMBL/GenBank/DDBJ databases">
        <title>The Genome Sequence of Exophiala spinifera CBS89968.</title>
        <authorList>
            <consortium name="The Broad Institute Genomics Platform"/>
            <person name="Cuomo C."/>
            <person name="de Hoog S."/>
            <person name="Gorbushina A."/>
            <person name="Stielow B."/>
            <person name="Teixiera M."/>
            <person name="Abouelleil A."/>
            <person name="Chapman S.B."/>
            <person name="Priest M."/>
            <person name="Young S.K."/>
            <person name="Wortman J."/>
            <person name="Nusbaum C."/>
            <person name="Birren B."/>
        </authorList>
    </citation>
    <scope>NUCLEOTIDE SEQUENCE [LARGE SCALE GENOMIC DNA]</scope>
    <source>
        <strain evidence="8 9">CBS 89968</strain>
    </source>
</reference>
<dbReference type="InterPro" id="IPR050815">
    <property type="entry name" value="TF_fung"/>
</dbReference>
<comment type="subcellular location">
    <subcellularLocation>
        <location evidence="1">Nucleus</location>
    </subcellularLocation>
</comment>
<keyword evidence="3" id="KW-0805">Transcription regulation</keyword>
<dbReference type="InterPro" id="IPR007219">
    <property type="entry name" value="XnlR_reg_dom"/>
</dbReference>
<evidence type="ECO:0000256" key="4">
    <source>
        <dbReference type="ARBA" id="ARBA00023163"/>
    </source>
</evidence>
<dbReference type="CDD" id="cd12148">
    <property type="entry name" value="fungal_TF_MHR"/>
    <property type="match status" value="1"/>
</dbReference>
<evidence type="ECO:0000259" key="7">
    <source>
        <dbReference type="SMART" id="SM00906"/>
    </source>
</evidence>
<dbReference type="VEuPathDB" id="FungiDB:PV08_06570"/>
<evidence type="ECO:0000256" key="2">
    <source>
        <dbReference type="ARBA" id="ARBA00022723"/>
    </source>
</evidence>
<dbReference type="GO" id="GO:0000981">
    <property type="term" value="F:DNA-binding transcription factor activity, RNA polymerase II-specific"/>
    <property type="evidence" value="ECO:0007669"/>
    <property type="project" value="InterPro"/>
</dbReference>
<dbReference type="GO" id="GO:0003677">
    <property type="term" value="F:DNA binding"/>
    <property type="evidence" value="ECO:0007669"/>
    <property type="project" value="InterPro"/>
</dbReference>